<evidence type="ECO:0000256" key="1">
    <source>
        <dbReference type="ARBA" id="ARBA00007409"/>
    </source>
</evidence>
<dbReference type="PROSITE" id="PS50405">
    <property type="entry name" value="GST_CTER"/>
    <property type="match status" value="1"/>
</dbReference>
<name>A0A8K0PH43_9PEZI</name>
<dbReference type="SUPFAM" id="SSF47616">
    <property type="entry name" value="GST C-terminal domain-like"/>
    <property type="match status" value="1"/>
</dbReference>
<accession>A0A8K0PH43</accession>
<sequence length="223" mass="25049">MTLTIHHLQVSQSDRLVWLCEELAIPYTLVLHQRSPISSPPSLYKLHPLGAAPIIQDGPVTLAESAACAEYIIHKHGDGRLALPPSDPEYATYLYWFAFANGTLQPGVSRTMSVMGSGDTESDNYKRAKGRLDGYLKHLDERLRGNEWLVGERFTAADIMTVFSVTTMRTFMPFSLAEYEGILAWLKRCSEREGFKRAREKGDPELPLMIDAEPPKRLTGLKL</sequence>
<evidence type="ECO:0000313" key="3">
    <source>
        <dbReference type="EMBL" id="KAG8629626.1"/>
    </source>
</evidence>
<evidence type="ECO:0000313" key="4">
    <source>
        <dbReference type="Proteomes" id="UP000809789"/>
    </source>
</evidence>
<dbReference type="Gene3D" id="1.20.1050.10">
    <property type="match status" value="1"/>
</dbReference>
<comment type="caution">
    <text evidence="3">The sequence shown here is derived from an EMBL/GenBank/DDBJ whole genome shotgun (WGS) entry which is preliminary data.</text>
</comment>
<dbReference type="PANTHER" id="PTHR44051">
    <property type="entry name" value="GLUTATHIONE S-TRANSFERASE-RELATED"/>
    <property type="match status" value="1"/>
</dbReference>
<feature type="domain" description="GST C-terminal" evidence="2">
    <location>
        <begin position="86"/>
        <end position="208"/>
    </location>
</feature>
<dbReference type="Pfam" id="PF13409">
    <property type="entry name" value="GST_N_2"/>
    <property type="match status" value="1"/>
</dbReference>
<dbReference type="Pfam" id="PF00043">
    <property type="entry name" value="GST_C"/>
    <property type="match status" value="1"/>
</dbReference>
<reference evidence="3" key="1">
    <citation type="submission" date="2021-07" db="EMBL/GenBank/DDBJ databases">
        <title>Elsinoe batatas strain:CRI-CJ2 Genome sequencing and assembly.</title>
        <authorList>
            <person name="Huang L."/>
        </authorList>
    </citation>
    <scope>NUCLEOTIDE SEQUENCE</scope>
    <source>
        <strain evidence="3">CRI-CJ2</strain>
    </source>
</reference>
<dbReference type="SFLD" id="SFLDG01150">
    <property type="entry name" value="Main.1:_Beta-like"/>
    <property type="match status" value="1"/>
</dbReference>
<dbReference type="EMBL" id="JAESVG020000003">
    <property type="protein sequence ID" value="KAG8629626.1"/>
    <property type="molecule type" value="Genomic_DNA"/>
</dbReference>
<comment type="similarity">
    <text evidence="1">Belongs to the GST superfamily.</text>
</comment>
<dbReference type="PANTHER" id="PTHR44051:SF9">
    <property type="entry name" value="GLUTATHIONE S-TRANSFERASE 1"/>
    <property type="match status" value="1"/>
</dbReference>
<dbReference type="AlphaFoldDB" id="A0A8K0PH43"/>
<dbReference type="SFLD" id="SFLDG00358">
    <property type="entry name" value="Main_(cytGST)"/>
    <property type="match status" value="1"/>
</dbReference>
<dbReference type="Gene3D" id="3.40.30.10">
    <property type="entry name" value="Glutaredoxin"/>
    <property type="match status" value="1"/>
</dbReference>
<organism evidence="3 4">
    <name type="scientific">Elsinoe batatas</name>
    <dbReference type="NCBI Taxonomy" id="2601811"/>
    <lineage>
        <taxon>Eukaryota</taxon>
        <taxon>Fungi</taxon>
        <taxon>Dikarya</taxon>
        <taxon>Ascomycota</taxon>
        <taxon>Pezizomycotina</taxon>
        <taxon>Dothideomycetes</taxon>
        <taxon>Dothideomycetidae</taxon>
        <taxon>Myriangiales</taxon>
        <taxon>Elsinoaceae</taxon>
        <taxon>Elsinoe</taxon>
    </lineage>
</organism>
<dbReference type="InterPro" id="IPR036249">
    <property type="entry name" value="Thioredoxin-like_sf"/>
</dbReference>
<dbReference type="InterPro" id="IPR036282">
    <property type="entry name" value="Glutathione-S-Trfase_C_sf"/>
</dbReference>
<dbReference type="SFLD" id="SFLDS00019">
    <property type="entry name" value="Glutathione_Transferase_(cytos"/>
    <property type="match status" value="1"/>
</dbReference>
<protein>
    <recommendedName>
        <fullName evidence="2">GST C-terminal domain-containing protein</fullName>
    </recommendedName>
</protein>
<evidence type="ECO:0000259" key="2">
    <source>
        <dbReference type="PROSITE" id="PS50405"/>
    </source>
</evidence>
<proteinExistence type="inferred from homology"/>
<gene>
    <name evidence="3" type="ORF">KVT40_003491</name>
</gene>
<dbReference type="InterPro" id="IPR040079">
    <property type="entry name" value="Glutathione_S-Trfase"/>
</dbReference>
<dbReference type="SUPFAM" id="SSF52833">
    <property type="entry name" value="Thioredoxin-like"/>
    <property type="match status" value="1"/>
</dbReference>
<keyword evidence="4" id="KW-1185">Reference proteome</keyword>
<dbReference type="InterPro" id="IPR004045">
    <property type="entry name" value="Glutathione_S-Trfase_N"/>
</dbReference>
<dbReference type="CDD" id="cd03046">
    <property type="entry name" value="GST_N_GTT1_like"/>
    <property type="match status" value="1"/>
</dbReference>
<dbReference type="InterPro" id="IPR010987">
    <property type="entry name" value="Glutathione-S-Trfase_C-like"/>
</dbReference>
<dbReference type="OrthoDB" id="2309723at2759"/>
<dbReference type="Proteomes" id="UP000809789">
    <property type="component" value="Unassembled WGS sequence"/>
</dbReference>
<dbReference type="InterPro" id="IPR004046">
    <property type="entry name" value="GST_C"/>
</dbReference>